<gene>
    <name evidence="4" type="ORF">Bfra_000520</name>
</gene>
<comment type="subcellular location">
    <subcellularLocation>
        <location evidence="1 3">Nucleus</location>
    </subcellularLocation>
</comment>
<evidence type="ECO:0000256" key="2">
    <source>
        <dbReference type="ARBA" id="ARBA00023242"/>
    </source>
</evidence>
<organism evidence="4 5">
    <name type="scientific">Botrytis fragariae</name>
    <dbReference type="NCBI Taxonomy" id="1964551"/>
    <lineage>
        <taxon>Eukaryota</taxon>
        <taxon>Fungi</taxon>
        <taxon>Dikarya</taxon>
        <taxon>Ascomycota</taxon>
        <taxon>Pezizomycotina</taxon>
        <taxon>Leotiomycetes</taxon>
        <taxon>Helotiales</taxon>
        <taxon>Sclerotiniaceae</taxon>
        <taxon>Botrytis</taxon>
    </lineage>
</organism>
<dbReference type="RefSeq" id="XP_037197299.1">
    <property type="nucleotide sequence ID" value="XM_037330966.1"/>
</dbReference>
<evidence type="ECO:0000256" key="1">
    <source>
        <dbReference type="ARBA" id="ARBA00004123"/>
    </source>
</evidence>
<keyword evidence="5" id="KW-1185">Reference proteome</keyword>
<accession>A0A8H6EN85</accession>
<dbReference type="PROSITE" id="PS51477">
    <property type="entry name" value="PAH"/>
    <property type="match status" value="1"/>
</dbReference>
<reference evidence="4 5" key="1">
    <citation type="journal article" date="2020" name="Phytopathology">
        <title>A high-quality genome resource of Botrytis fragariae, a new and rapidly spreading fungal pathogen causing strawberry gray mold in the U.S.A.</title>
        <authorList>
            <person name="Wu Y."/>
            <person name="Saski C.A."/>
            <person name="Schnabel G."/>
            <person name="Xiao S."/>
            <person name="Hu M."/>
        </authorList>
    </citation>
    <scope>NUCLEOTIDE SEQUENCE [LARGE SCALE GENOMIC DNA]</scope>
    <source>
        <strain evidence="4 5">BVB16</strain>
    </source>
</reference>
<protein>
    <submittedName>
        <fullName evidence="4">Uncharacterized protein</fullName>
    </submittedName>
</protein>
<comment type="caution">
    <text evidence="4">The sequence shown here is derived from an EMBL/GenBank/DDBJ whole genome shotgun (WGS) entry which is preliminary data.</text>
</comment>
<evidence type="ECO:0000256" key="3">
    <source>
        <dbReference type="PROSITE-ProRule" id="PRU00810"/>
    </source>
</evidence>
<proteinExistence type="predicted"/>
<dbReference type="GO" id="GO:0005634">
    <property type="term" value="C:nucleus"/>
    <property type="evidence" value="ECO:0007669"/>
    <property type="project" value="UniProtKB-SubCell"/>
</dbReference>
<dbReference type="GO" id="GO:0006355">
    <property type="term" value="P:regulation of DNA-templated transcription"/>
    <property type="evidence" value="ECO:0007669"/>
    <property type="project" value="InterPro"/>
</dbReference>
<dbReference type="EMBL" id="JABFCT010000002">
    <property type="protein sequence ID" value="KAF5878354.1"/>
    <property type="molecule type" value="Genomic_DNA"/>
</dbReference>
<dbReference type="InterPro" id="IPR036600">
    <property type="entry name" value="PAH_sf"/>
</dbReference>
<dbReference type="OrthoDB" id="3519617at2759"/>
<name>A0A8H6EN85_9HELO</name>
<dbReference type="Proteomes" id="UP000531561">
    <property type="component" value="Unassembled WGS sequence"/>
</dbReference>
<keyword evidence="2 3" id="KW-0539">Nucleus</keyword>
<dbReference type="SUPFAM" id="SSF47762">
    <property type="entry name" value="PAH2 domain"/>
    <property type="match status" value="1"/>
</dbReference>
<evidence type="ECO:0000313" key="4">
    <source>
        <dbReference type="EMBL" id="KAF5878354.1"/>
    </source>
</evidence>
<dbReference type="GeneID" id="59254658"/>
<evidence type="ECO:0000313" key="5">
    <source>
        <dbReference type="Proteomes" id="UP000531561"/>
    </source>
</evidence>
<dbReference type="InterPro" id="IPR003822">
    <property type="entry name" value="PAH"/>
</dbReference>
<dbReference type="Gene3D" id="1.20.1160.11">
    <property type="entry name" value="Paired amphipathic helix"/>
    <property type="match status" value="1"/>
</dbReference>
<dbReference type="AlphaFoldDB" id="A0A8H6EN85"/>
<sequence length="120" mass="14557">MDTRRHPAVRDASNYVLQIKNAFQYTRPGIYDEFLNIMHAFVIHHSTKATTIQWVNLLDVHYLDIIYGFKQFLPDREAERLVDLRILYLVLQNWLRRSRDVEWTHPDWSRIWETDSIGER</sequence>